<evidence type="ECO:0000313" key="3">
    <source>
        <dbReference type="EMBL" id="KAL1590227.1"/>
    </source>
</evidence>
<dbReference type="RefSeq" id="XP_069233332.1">
    <property type="nucleotide sequence ID" value="XM_069369779.1"/>
</dbReference>
<dbReference type="SUPFAM" id="SSF56300">
    <property type="entry name" value="Metallo-dependent phosphatases"/>
    <property type="match status" value="1"/>
</dbReference>
<dbReference type="Gene3D" id="3.60.21.70">
    <property type="entry name" value="PhoD-like phosphatase"/>
    <property type="match status" value="1"/>
</dbReference>
<evidence type="ECO:0000256" key="1">
    <source>
        <dbReference type="SAM" id="MobiDB-lite"/>
    </source>
</evidence>
<dbReference type="InterPro" id="IPR029052">
    <property type="entry name" value="Metallo-depent_PP-like"/>
</dbReference>
<comment type="caution">
    <text evidence="3">The sequence shown here is derived from an EMBL/GenBank/DDBJ whole genome shotgun (WGS) entry which is preliminary data.</text>
</comment>
<feature type="compositionally biased region" description="Low complexity" evidence="1">
    <location>
        <begin position="1546"/>
        <end position="1560"/>
    </location>
</feature>
<feature type="compositionally biased region" description="Basic and acidic residues" evidence="1">
    <location>
        <begin position="1437"/>
        <end position="1451"/>
    </location>
</feature>
<keyword evidence="4" id="KW-1185">Reference proteome</keyword>
<feature type="domain" description="PhoD-like phosphatase" evidence="2">
    <location>
        <begin position="1065"/>
        <end position="1224"/>
    </location>
</feature>
<feature type="compositionally biased region" description="Low complexity" evidence="1">
    <location>
        <begin position="244"/>
        <end position="259"/>
    </location>
</feature>
<dbReference type="GeneID" id="96002617"/>
<feature type="compositionally biased region" description="Polar residues" evidence="1">
    <location>
        <begin position="1425"/>
        <end position="1436"/>
    </location>
</feature>
<feature type="compositionally biased region" description="Acidic residues" evidence="1">
    <location>
        <begin position="1597"/>
        <end position="1611"/>
    </location>
</feature>
<feature type="compositionally biased region" description="Basic and acidic residues" evidence="1">
    <location>
        <begin position="438"/>
        <end position="449"/>
    </location>
</feature>
<feature type="compositionally biased region" description="Low complexity" evidence="1">
    <location>
        <begin position="334"/>
        <end position="348"/>
    </location>
</feature>
<feature type="compositionally biased region" description="Polar residues" evidence="1">
    <location>
        <begin position="1251"/>
        <end position="1262"/>
    </location>
</feature>
<dbReference type="PANTHER" id="PTHR46689">
    <property type="entry name" value="MEMBRANE PROTEIN, PUTATIVE-RELATED"/>
    <property type="match status" value="1"/>
</dbReference>
<dbReference type="CDD" id="cd07389">
    <property type="entry name" value="MPP_PhoD"/>
    <property type="match status" value="1"/>
</dbReference>
<dbReference type="Pfam" id="PF19050">
    <property type="entry name" value="PhoD_2"/>
    <property type="match status" value="2"/>
</dbReference>
<feature type="compositionally biased region" description="Basic and acidic residues" evidence="1">
    <location>
        <begin position="1237"/>
        <end position="1246"/>
    </location>
</feature>
<name>A0AB34L235_9PEZI</name>
<dbReference type="InterPro" id="IPR018946">
    <property type="entry name" value="PhoD-like_MPP"/>
</dbReference>
<dbReference type="GO" id="GO:0016020">
    <property type="term" value="C:membrane"/>
    <property type="evidence" value="ECO:0007669"/>
    <property type="project" value="TreeGrafter"/>
</dbReference>
<accession>A0AB34L235</accession>
<feature type="compositionally biased region" description="Polar residues" evidence="1">
    <location>
        <begin position="58"/>
        <end position="68"/>
    </location>
</feature>
<gene>
    <name evidence="3" type="ORF">WHR41_01173</name>
</gene>
<feature type="compositionally biased region" description="Basic and acidic residues" evidence="1">
    <location>
        <begin position="549"/>
        <end position="561"/>
    </location>
</feature>
<feature type="compositionally biased region" description="Polar residues" evidence="1">
    <location>
        <begin position="38"/>
        <end position="48"/>
    </location>
</feature>
<feature type="region of interest" description="Disordered" evidence="1">
    <location>
        <begin position="1"/>
        <end position="513"/>
    </location>
</feature>
<dbReference type="EMBL" id="JAAQHG020000003">
    <property type="protein sequence ID" value="KAL1590227.1"/>
    <property type="molecule type" value="Genomic_DNA"/>
</dbReference>
<feature type="region of interest" description="Disordered" evidence="1">
    <location>
        <begin position="1423"/>
        <end position="1673"/>
    </location>
</feature>
<protein>
    <recommendedName>
        <fullName evidence="2">PhoD-like phosphatase domain-containing protein</fullName>
    </recommendedName>
</protein>
<proteinExistence type="predicted"/>
<dbReference type="PANTHER" id="PTHR46689:SF1">
    <property type="entry name" value="PHOD-LIKE PHOSPHATASE DOMAIN-CONTAINING PROTEIN"/>
    <property type="match status" value="1"/>
</dbReference>
<feature type="compositionally biased region" description="Basic and acidic residues" evidence="1">
    <location>
        <begin position="316"/>
        <end position="325"/>
    </location>
</feature>
<feature type="compositionally biased region" description="Basic and acidic residues" evidence="1">
    <location>
        <begin position="298"/>
        <end position="307"/>
    </location>
</feature>
<feature type="region of interest" description="Disordered" evidence="1">
    <location>
        <begin position="534"/>
        <end position="580"/>
    </location>
</feature>
<feature type="compositionally biased region" description="Basic and acidic residues" evidence="1">
    <location>
        <begin position="1641"/>
        <end position="1657"/>
    </location>
</feature>
<dbReference type="InterPro" id="IPR043904">
    <property type="entry name" value="PhoD_2-like"/>
</dbReference>
<feature type="compositionally biased region" description="Basic and acidic residues" evidence="1">
    <location>
        <begin position="489"/>
        <end position="509"/>
    </location>
</feature>
<reference evidence="3 4" key="1">
    <citation type="journal article" date="2020" name="Microbiol. Resour. Announc.">
        <title>Draft Genome Sequence of a Cladosporium Species Isolated from the Mesophotic Ascidian Didemnum maculosum.</title>
        <authorList>
            <person name="Gioti A."/>
            <person name="Siaperas R."/>
            <person name="Nikolaivits E."/>
            <person name="Le Goff G."/>
            <person name="Ouazzani J."/>
            <person name="Kotoulas G."/>
            <person name="Topakas E."/>
        </authorList>
    </citation>
    <scope>NUCLEOTIDE SEQUENCE [LARGE SCALE GENOMIC DNA]</scope>
    <source>
        <strain evidence="3 4">TM138-S3</strain>
    </source>
</reference>
<feature type="compositionally biased region" description="Basic and acidic residues" evidence="1">
    <location>
        <begin position="177"/>
        <end position="195"/>
    </location>
</feature>
<sequence>MEADRRKSGLWEANNDGLYERQASGPFQYYQPPPAQASGNRRSFSERTGGSRHAPAQNHGSGLTSQPWVSPPLKYETLHRGAERHPDLNSGYSSRPSYDDANSMPLPRPVKQRPVRVEIPDDDVPDNMRSKPWSPEPASDEPRQKPARHTSNASKPVRRGSVPEKSPLQKLEYQLDDISKEEKRARMKEAEDKARRRDQRRSGLPGEGDLLRSGTMRGEKGRVVSDGSRRPSQKDAREVMARHASAGGAPNPGAQNGAAKMRQAQTALRSGSPDQEDQSVDDYDQHGRVPDTRAYGGEQRRAARQRNDSSFIPNEPKSKPERSRSDNYSYTRDAAITGAGATAAITAAERGKAAHDRRKNNPPVDSAAPSRGTSQDYSGNIGRSNSNKLQKRQTQQPTEWRGKGENYFNGPQDQPHGAAIQHGGKPVLQDARVGGGARQDREAAERHLGADPVPRNSVRTGPNNPVPYSVPPQTAAGQQAREQVGFSKPVDDKQHHFKDMFHRNHEDLRAYTPKGKPLEDWRAAKIGRLSLTDLDLDDVQPSPQPQAQSEDKDATWWEKSNRRASATATRPPSMQYEGPYEEEAQSFRPALFLKCGPLLRYTGLRQERNNGTLGSKEIWRGSVMIVTEDAASEYPIPPTLRMFAQPMDLHQPTQSLGQEIPPEDEDPLAGQVKVSRTGRPLYVRPAHDIEPNADLSREENNYGLFSATRTPLLGPQSISGSEDRPSTNQRVAFEDKSRIKRRDGEKLNKFREVIAHRLHAERGLTFWRFNIEVELGPRQTRIAYRINRGPATGFWVPASGETMNIMFHSCNGFSLSVEPDNFSGPDPLWRDVLNRHQRRPFHVMLGGGDQIYNDAAMRDTVLFKEWLQIKNPERKYSVDFSEEMQEELEAFYLERYAMWFSQGLFGMANSQIPMVNIWDDHDIIDGFGSYPHHFMSNRVFTGLGAVAFKYYMLFQHQSLVEETTKEEPSWLLGAGPGPYINERSRSVFMRLGRKVAFLGLDCRTERMRDEILSQESYDVIFDRCRDEIKQGETKHLVVMLGVPIAYPRLNFLENLLTSRVMDPVKAIGRTGALGGFINKFDGGVEILDDLDDHWTAKHHKAERNWFIQELQELAAEKSVRVTILGGDVHLGAVGQFYSNKNLGIPKDQDHRYMPNVVSSAIVNTPPPVMMADVLNKRNKIHHLDPDTDEDMIPMFERDVDGSKRNNTHLLPRRNFCVIREYQPGHTPNPTPKPSQDFGERFEEGRGRSAQYPPSSMKRTMSLSGAPGRLVRRLSGSSRNKNPPLSLGQSTGNMRRASSQEGSLNGPDFLQRSSSMGATIDPNDPTFDPRSQFKRRPTNLSVKEARLAAAKGGLEGSTEGMDPSAIDLEGGLDVTLCMEIDQNDPAGKTEPYRLLVPALWYQGPGDPNTAPFRKPTIMDRLRGRPSVSQEQGGMQQPNDRDRSWSRSPERDSFSPGRRVTSMDAAPPHAQTGELADLQTTATGMGTDRRASQPQARSDNLRDPRVQPTDLYKQALDGGPPPIGNDASAPPGPRKLQRNNSMPASGYRRPSFSGGRLGSLFGRGKRKEKENENYRDEYFNHNTPPPAAGAKTDRTSTDYYDDESVPFSDEEGYDERPLPLPQPQPRIVVNGQDAAAIPARRPSKAERTLGLEPGEEQRRRLSLQGGRSTEFEGKWEGPGYDEADYMYDDNVPRRKGWKGILARG</sequence>
<feature type="compositionally biased region" description="Basic and acidic residues" evidence="1">
    <location>
        <begin position="1565"/>
        <end position="1577"/>
    </location>
</feature>
<feature type="region of interest" description="Disordered" evidence="1">
    <location>
        <begin position="1221"/>
        <end position="1332"/>
    </location>
</feature>
<organism evidence="3 4">
    <name type="scientific">Cladosporium halotolerans</name>
    <dbReference type="NCBI Taxonomy" id="1052096"/>
    <lineage>
        <taxon>Eukaryota</taxon>
        <taxon>Fungi</taxon>
        <taxon>Dikarya</taxon>
        <taxon>Ascomycota</taxon>
        <taxon>Pezizomycotina</taxon>
        <taxon>Dothideomycetes</taxon>
        <taxon>Dothideomycetidae</taxon>
        <taxon>Cladosporiales</taxon>
        <taxon>Cladosporiaceae</taxon>
        <taxon>Cladosporium</taxon>
    </lineage>
</organism>
<dbReference type="InterPro" id="IPR038607">
    <property type="entry name" value="PhoD-like_sf"/>
</dbReference>
<dbReference type="Proteomes" id="UP000803884">
    <property type="component" value="Unassembled WGS sequence"/>
</dbReference>
<feature type="compositionally biased region" description="Polar residues" evidence="1">
    <location>
        <begin position="1279"/>
        <end position="1302"/>
    </location>
</feature>
<feature type="compositionally biased region" description="Polar residues" evidence="1">
    <location>
        <begin position="563"/>
        <end position="572"/>
    </location>
</feature>
<feature type="compositionally biased region" description="Polar residues" evidence="1">
    <location>
        <begin position="371"/>
        <end position="398"/>
    </location>
</feature>
<feature type="domain" description="PhoD-like phosphatase" evidence="2">
    <location>
        <begin position="804"/>
        <end position="1057"/>
    </location>
</feature>
<feature type="compositionally biased region" description="Basic and acidic residues" evidence="1">
    <location>
        <begin position="217"/>
        <end position="241"/>
    </location>
</feature>
<feature type="compositionally biased region" description="Basic and acidic residues" evidence="1">
    <location>
        <begin position="76"/>
        <end position="87"/>
    </location>
</feature>
<evidence type="ECO:0000259" key="2">
    <source>
        <dbReference type="Pfam" id="PF19050"/>
    </source>
</evidence>
<feature type="compositionally biased region" description="Polar residues" evidence="1">
    <location>
        <begin position="471"/>
        <end position="481"/>
    </location>
</feature>
<feature type="compositionally biased region" description="Polar residues" evidence="1">
    <location>
        <begin position="263"/>
        <end position="273"/>
    </location>
</feature>
<evidence type="ECO:0000313" key="4">
    <source>
        <dbReference type="Proteomes" id="UP000803884"/>
    </source>
</evidence>